<feature type="compositionally biased region" description="Pro residues" evidence="12">
    <location>
        <begin position="189"/>
        <end position="204"/>
    </location>
</feature>
<reference evidence="14" key="3">
    <citation type="submission" date="2025-09" db="UniProtKB">
        <authorList>
            <consortium name="Ensembl"/>
        </authorList>
    </citation>
    <scope>IDENTIFICATION</scope>
</reference>
<feature type="compositionally biased region" description="Low complexity" evidence="12">
    <location>
        <begin position="139"/>
        <end position="161"/>
    </location>
</feature>
<dbReference type="InterPro" id="IPR039900">
    <property type="entry name" value="Pat1-like"/>
</dbReference>
<dbReference type="GO" id="GO:0000290">
    <property type="term" value="P:deadenylation-dependent decapping of nuclear-transcribed mRNA"/>
    <property type="evidence" value="ECO:0007669"/>
    <property type="project" value="InterPro"/>
</dbReference>
<keyword evidence="7" id="KW-0694">RNA-binding</keyword>
<dbReference type="GO" id="GO:0016607">
    <property type="term" value="C:nuclear speck"/>
    <property type="evidence" value="ECO:0007669"/>
    <property type="project" value="UniProtKB-SubCell"/>
</dbReference>
<accession>A0AAQ4QN09</accession>
<feature type="compositionally biased region" description="Basic and acidic residues" evidence="12">
    <location>
        <begin position="275"/>
        <end position="284"/>
    </location>
</feature>
<feature type="region of interest" description="Disordered" evidence="12">
    <location>
        <begin position="138"/>
        <end position="224"/>
    </location>
</feature>
<dbReference type="GO" id="GO:0016605">
    <property type="term" value="C:PML body"/>
    <property type="evidence" value="ECO:0007669"/>
    <property type="project" value="UniProtKB-SubCell"/>
</dbReference>
<evidence type="ECO:0000256" key="9">
    <source>
        <dbReference type="ARBA" id="ARBA00041130"/>
    </source>
</evidence>
<evidence type="ECO:0000256" key="8">
    <source>
        <dbReference type="ARBA" id="ARBA00023242"/>
    </source>
</evidence>
<feature type="compositionally biased region" description="Acidic residues" evidence="12">
    <location>
        <begin position="7"/>
        <end position="20"/>
    </location>
</feature>
<keyword evidence="8" id="KW-0539">Nucleus</keyword>
<dbReference type="PANTHER" id="PTHR21551:SF2">
    <property type="entry name" value="PROTEIN PAT1 HOMOLOG 1"/>
    <property type="match status" value="1"/>
</dbReference>
<feature type="compositionally biased region" description="Gly residues" evidence="12">
    <location>
        <begin position="66"/>
        <end position="75"/>
    </location>
</feature>
<reference evidence="14" key="2">
    <citation type="submission" date="2025-08" db="UniProtKB">
        <authorList>
            <consortium name="Ensembl"/>
        </authorList>
    </citation>
    <scope>IDENTIFICATION</scope>
</reference>
<evidence type="ECO:0000256" key="7">
    <source>
        <dbReference type="ARBA" id="ARBA00022884"/>
    </source>
</evidence>
<organism evidence="14 15">
    <name type="scientific">Gasterosteus aculeatus aculeatus</name>
    <name type="common">three-spined stickleback</name>
    <dbReference type="NCBI Taxonomy" id="481459"/>
    <lineage>
        <taxon>Eukaryota</taxon>
        <taxon>Metazoa</taxon>
        <taxon>Chordata</taxon>
        <taxon>Craniata</taxon>
        <taxon>Vertebrata</taxon>
        <taxon>Euteleostomi</taxon>
        <taxon>Actinopterygii</taxon>
        <taxon>Neopterygii</taxon>
        <taxon>Teleostei</taxon>
        <taxon>Neoteleostei</taxon>
        <taxon>Acanthomorphata</taxon>
        <taxon>Eupercaria</taxon>
        <taxon>Perciformes</taxon>
        <taxon>Cottioidei</taxon>
        <taxon>Gasterosteales</taxon>
        <taxon>Gasterosteidae</taxon>
        <taxon>Gasterosteus</taxon>
    </lineage>
</organism>
<reference evidence="14 15" key="1">
    <citation type="journal article" date="2021" name="G3 (Bethesda)">
        <title>Improved contiguity of the threespine stickleback genome using long-read sequencing.</title>
        <authorList>
            <person name="Nath S."/>
            <person name="Shaw D.E."/>
            <person name="White M.A."/>
        </authorList>
    </citation>
    <scope>NUCLEOTIDE SEQUENCE [LARGE SCALE GENOMIC DNA]</scope>
    <source>
        <strain evidence="14 15">Lake Benthic</strain>
    </source>
</reference>
<evidence type="ECO:0000256" key="1">
    <source>
        <dbReference type="ARBA" id="ARBA00004201"/>
    </source>
</evidence>
<sequence length="788" mass="87334">MFRFQSLDEDCTLEEEDEGLVEDEDEIDQFNDDTFGAGAIDDDWQEEHKRLAGLEDKDGLGAELALGGGGMGGESDLGAAQTSTSTHLHSAGHAPLSSLKFSLSSSELPSDVDDRGGGDLAESLARLILEADPAIAGVGAAERPGPSPSSSRSSLSALQGLNRPGVPAQPSSIPHPIQPHQHPQHPQHELPPGPSASGLPPGPPLSSMLSYQQQQHLLRRGTAPMAQMNSHSIWENSMGFGPVSVTPGLVTHMEDSPLMSIIKEVGLPKRPPQSRNDEVRDLSERVPPPRSSSPVIGSPPVRAVPIGTPPKQPMSHALNHQNSPLCRGPFPPGVGTVLSQIQHAQLLNSQVAGFPRGGPGPPLLPVGSGFRPFFGGPPPPLGHRMGPPPHGHLNHTPPIRHNTTHLHPQHRRMLTQRMQSRGGDRGRTGGDRRSRDPYSNLMTQKEKEWVTKIQMMQLQSTDPYLDDYYYQNYYEKMEKRQDRESDSSKKEYTTKLITPQVAKVEHTYRPVQFAGSLGKLTVSSVNNPRKMIDAVVTTRTDDEEKREKQVWNKRRQILYTVEKMYSMLLEVQDFEKRFVQAPEEDREALLERHKTNTTQLCNSLREKEWDNRVNDEQCVMIMSVRKGKRLISRLLPFLPSPQAAAVVMAISRNLPALAKKDKQDQVLCWLVEPVSAVIQSLSSSTLTDLLQELQGSEGQLATVLHNKFGVTLLYLILSEGERMQSTDPNCQLMDDNRWTELVFSVTRELLSVPSSSLSPPLFMPPNLLSLFSRYVDRQRLDLLQDKLQ</sequence>
<name>A0AAQ4QN09_GASAC</name>
<feature type="region of interest" description="Disordered" evidence="12">
    <location>
        <begin position="1"/>
        <end position="20"/>
    </location>
</feature>
<evidence type="ECO:0000256" key="10">
    <source>
        <dbReference type="ARBA" id="ARBA00041591"/>
    </source>
</evidence>
<dbReference type="GeneTree" id="ENSGT00520000055649"/>
<feature type="compositionally biased region" description="Basic and acidic residues" evidence="12">
    <location>
        <begin position="422"/>
        <end position="436"/>
    </location>
</feature>
<evidence type="ECO:0000259" key="13">
    <source>
        <dbReference type="Pfam" id="PF09770"/>
    </source>
</evidence>
<comment type="subcellular location">
    <subcellularLocation>
        <location evidence="1">Cytoplasm</location>
        <location evidence="1">P-body</location>
    </subcellularLocation>
    <subcellularLocation>
        <location evidence="3">Nucleus speckle</location>
    </subcellularLocation>
    <subcellularLocation>
        <location evidence="2">Nucleus</location>
        <location evidence="2">PML body</location>
    </subcellularLocation>
</comment>
<dbReference type="GO" id="GO:0000932">
    <property type="term" value="C:P-body"/>
    <property type="evidence" value="ECO:0007669"/>
    <property type="project" value="UniProtKB-SubCell"/>
</dbReference>
<dbReference type="AlphaFoldDB" id="A0AAQ4QN09"/>
<dbReference type="PANTHER" id="PTHR21551">
    <property type="entry name" value="TOPOISOMERASE II-ASSOCIATED PROTEIN PAT1"/>
    <property type="match status" value="1"/>
</dbReference>
<dbReference type="Pfam" id="PF09770">
    <property type="entry name" value="PAT1"/>
    <property type="match status" value="1"/>
</dbReference>
<feature type="domain" description="mRNA decay factor PAT1" evidence="13">
    <location>
        <begin position="513"/>
        <end position="657"/>
    </location>
</feature>
<comment type="similarity">
    <text evidence="4">Belongs to the PAT1 family.</text>
</comment>
<evidence type="ECO:0000256" key="4">
    <source>
        <dbReference type="ARBA" id="ARBA00009138"/>
    </source>
</evidence>
<evidence type="ECO:0000256" key="11">
    <source>
        <dbReference type="ARBA" id="ARBA00042386"/>
    </source>
</evidence>
<evidence type="ECO:0000256" key="2">
    <source>
        <dbReference type="ARBA" id="ARBA00004322"/>
    </source>
</evidence>
<feature type="compositionally biased region" description="Low complexity" evidence="12">
    <location>
        <begin position="169"/>
        <end position="181"/>
    </location>
</feature>
<evidence type="ECO:0000256" key="12">
    <source>
        <dbReference type="SAM" id="MobiDB-lite"/>
    </source>
</evidence>
<feature type="region of interest" description="Disordered" evidence="12">
    <location>
        <begin position="389"/>
        <end position="439"/>
    </location>
</feature>
<feature type="region of interest" description="Disordered" evidence="12">
    <location>
        <begin position="65"/>
        <end position="93"/>
    </location>
</feature>
<evidence type="ECO:0000313" key="15">
    <source>
        <dbReference type="Proteomes" id="UP000007635"/>
    </source>
</evidence>
<proteinExistence type="inferred from homology"/>
<dbReference type="GO" id="GO:0003723">
    <property type="term" value="F:RNA binding"/>
    <property type="evidence" value="ECO:0007669"/>
    <property type="project" value="UniProtKB-KW"/>
</dbReference>
<evidence type="ECO:0000313" key="14">
    <source>
        <dbReference type="Ensembl" id="ENSGACP00000052659.1"/>
    </source>
</evidence>
<keyword evidence="15" id="KW-1185">Reference proteome</keyword>
<feature type="region of interest" description="Disordered" evidence="12">
    <location>
        <begin position="264"/>
        <end position="301"/>
    </location>
</feature>
<dbReference type="InterPro" id="IPR019167">
    <property type="entry name" value="PAT1_dom"/>
</dbReference>
<evidence type="ECO:0000256" key="3">
    <source>
        <dbReference type="ARBA" id="ARBA00004324"/>
    </source>
</evidence>
<dbReference type="Ensembl" id="ENSGACT00000072305.1">
    <property type="protein sequence ID" value="ENSGACP00000052659.1"/>
    <property type="gene ID" value="ENSGACG00000016448.2"/>
</dbReference>
<keyword evidence="6" id="KW-0597">Phosphoprotein</keyword>
<evidence type="ECO:0000256" key="5">
    <source>
        <dbReference type="ARBA" id="ARBA00022490"/>
    </source>
</evidence>
<feature type="compositionally biased region" description="Basic residues" evidence="12">
    <location>
        <begin position="402"/>
        <end position="414"/>
    </location>
</feature>
<evidence type="ECO:0000256" key="6">
    <source>
        <dbReference type="ARBA" id="ARBA00022553"/>
    </source>
</evidence>
<feature type="compositionally biased region" description="Low complexity" evidence="12">
    <location>
        <begin position="292"/>
        <end position="301"/>
    </location>
</feature>
<dbReference type="Proteomes" id="UP000007635">
    <property type="component" value="Chromosome IX"/>
</dbReference>
<dbReference type="GO" id="GO:0033962">
    <property type="term" value="P:P-body assembly"/>
    <property type="evidence" value="ECO:0007669"/>
    <property type="project" value="TreeGrafter"/>
</dbReference>
<keyword evidence="5" id="KW-0963">Cytoplasm</keyword>
<protein>
    <recommendedName>
        <fullName evidence="9">Protein PAT1 homolog 1</fullName>
    </recommendedName>
    <alternativeName>
        <fullName evidence="11">PAT1-like protein 1</fullName>
    </alternativeName>
    <alternativeName>
        <fullName evidence="10">Protein PAT1 homolog b</fullName>
    </alternativeName>
</protein>